<dbReference type="PRINTS" id="PR00237">
    <property type="entry name" value="GPCRRHODOPSN"/>
</dbReference>
<dbReference type="PROSITE" id="PS50262">
    <property type="entry name" value="G_PROTEIN_RECEP_F1_2"/>
    <property type="match status" value="1"/>
</dbReference>
<name>A0A553RE88_9TELE</name>
<keyword evidence="12" id="KW-1185">Reference proteome</keyword>
<comment type="caution">
    <text evidence="11">The sequence shown here is derived from an EMBL/GenBank/DDBJ whole genome shotgun (WGS) entry which is preliminary data.</text>
</comment>
<dbReference type="Pfam" id="PF00001">
    <property type="entry name" value="7tm_1"/>
    <property type="match status" value="1"/>
</dbReference>
<dbReference type="PANTHER" id="PTHR10489">
    <property type="entry name" value="CELL ADHESION MOLECULE"/>
    <property type="match status" value="1"/>
</dbReference>
<evidence type="ECO:0000256" key="8">
    <source>
        <dbReference type="ARBA" id="ARBA00023224"/>
    </source>
</evidence>
<dbReference type="Gene3D" id="1.20.1070.10">
    <property type="entry name" value="Rhodopsin 7-helix transmembrane proteins"/>
    <property type="match status" value="1"/>
</dbReference>
<keyword evidence="4 9" id="KW-1133">Transmembrane helix</keyword>
<dbReference type="STRING" id="623744.A0A553RE88"/>
<evidence type="ECO:0000256" key="3">
    <source>
        <dbReference type="ARBA" id="ARBA00022692"/>
    </source>
</evidence>
<evidence type="ECO:0000256" key="1">
    <source>
        <dbReference type="ARBA" id="ARBA00004651"/>
    </source>
</evidence>
<keyword evidence="5" id="KW-0297">G-protein coupled receptor</keyword>
<reference evidence="11 12" key="1">
    <citation type="journal article" date="2019" name="Sci. Data">
        <title>Hybrid genome assembly and annotation of Danionella translucida.</title>
        <authorList>
            <person name="Kadobianskyi M."/>
            <person name="Schulze L."/>
            <person name="Schuelke M."/>
            <person name="Judkewitz B."/>
        </authorList>
    </citation>
    <scope>NUCLEOTIDE SEQUENCE [LARGE SCALE GENOMIC DNA]</scope>
    <source>
        <strain evidence="11 12">Bolton</strain>
    </source>
</reference>
<dbReference type="PRINTS" id="PR00657">
    <property type="entry name" value="CCCHEMOKINER"/>
</dbReference>
<keyword evidence="3 9" id="KW-0812">Transmembrane</keyword>
<keyword evidence="7" id="KW-0675">Receptor</keyword>
<keyword evidence="8" id="KW-0807">Transducer</keyword>
<feature type="transmembrane region" description="Helical" evidence="9">
    <location>
        <begin position="108"/>
        <end position="130"/>
    </location>
</feature>
<dbReference type="InterPro" id="IPR000355">
    <property type="entry name" value="Chemokine_rcpt"/>
</dbReference>
<feature type="transmembrane region" description="Helical" evidence="9">
    <location>
        <begin position="82"/>
        <end position="102"/>
    </location>
</feature>
<sequence length="341" mass="39517">MDALNPEDTINDYEDYYSLESTDGHGLCKKTHVKKFSLTFLPIFYNTTCAFGIVANSILLFLVTKHKTLRKLLPLQMIISDILFTLSLPFWAAHAGSLWVFGYHGCKAITLVYMVNLYSSNLFIASLQMFTSTKRNVILSITVWLSSILAAAVHVNFVEIFQEENTCTYQFKDNHEWKLYLRFQMIVVGFLIPFLIMLISLPLRYCVTTMRMNSYQVCRVKFGFTVMFFLLWFPYTLVIFLLALQDIHVFHGCAISIHFDLAIHVTESIAFMHVFLNPLVYMFLNKKVWKRLKNMCKSQREYLLEESSSSSDQDGDIELKSVQRCQASSAERPNNFLPEPK</sequence>
<evidence type="ECO:0000313" key="11">
    <source>
        <dbReference type="EMBL" id="TRZ00499.1"/>
    </source>
</evidence>
<dbReference type="SUPFAM" id="SSF81321">
    <property type="entry name" value="Family A G protein-coupled receptor-like"/>
    <property type="match status" value="1"/>
</dbReference>
<dbReference type="InterPro" id="IPR050119">
    <property type="entry name" value="CCR1-9-like"/>
</dbReference>
<dbReference type="GO" id="GO:0019957">
    <property type="term" value="F:C-C chemokine binding"/>
    <property type="evidence" value="ECO:0007669"/>
    <property type="project" value="TreeGrafter"/>
</dbReference>
<feature type="domain" description="G-protein coupled receptors family 1 profile" evidence="10">
    <location>
        <begin position="52"/>
        <end position="281"/>
    </location>
</feature>
<evidence type="ECO:0000256" key="6">
    <source>
        <dbReference type="ARBA" id="ARBA00023136"/>
    </source>
</evidence>
<evidence type="ECO:0000256" key="5">
    <source>
        <dbReference type="ARBA" id="ARBA00023040"/>
    </source>
</evidence>
<dbReference type="AlphaFoldDB" id="A0A553RE88"/>
<feature type="transmembrane region" description="Helical" evidence="9">
    <location>
        <begin position="137"/>
        <end position="161"/>
    </location>
</feature>
<feature type="transmembrane region" description="Helical" evidence="9">
    <location>
        <begin position="222"/>
        <end position="243"/>
    </location>
</feature>
<dbReference type="PANTHER" id="PTHR10489:SF942">
    <property type="entry name" value="ATYPICAL CHEMOKINE RECEPTOR 2"/>
    <property type="match status" value="1"/>
</dbReference>
<evidence type="ECO:0000256" key="4">
    <source>
        <dbReference type="ARBA" id="ARBA00022989"/>
    </source>
</evidence>
<evidence type="ECO:0000256" key="7">
    <source>
        <dbReference type="ARBA" id="ARBA00023170"/>
    </source>
</evidence>
<evidence type="ECO:0000259" key="10">
    <source>
        <dbReference type="PROSITE" id="PS50262"/>
    </source>
</evidence>
<dbReference type="GO" id="GO:0009897">
    <property type="term" value="C:external side of plasma membrane"/>
    <property type="evidence" value="ECO:0007669"/>
    <property type="project" value="TreeGrafter"/>
</dbReference>
<evidence type="ECO:0000256" key="2">
    <source>
        <dbReference type="ARBA" id="ARBA00022475"/>
    </source>
</evidence>
<protein>
    <recommendedName>
        <fullName evidence="10">G-protein coupled receptors family 1 profile domain-containing protein</fullName>
    </recommendedName>
</protein>
<evidence type="ECO:0000256" key="9">
    <source>
        <dbReference type="SAM" id="Phobius"/>
    </source>
</evidence>
<dbReference type="OrthoDB" id="8576531at2759"/>
<feature type="transmembrane region" description="Helical" evidence="9">
    <location>
        <begin position="181"/>
        <end position="201"/>
    </location>
</feature>
<gene>
    <name evidence="11" type="ORF">DNTS_026635</name>
</gene>
<feature type="transmembrane region" description="Helical" evidence="9">
    <location>
        <begin position="263"/>
        <end position="284"/>
    </location>
</feature>
<dbReference type="Proteomes" id="UP000316079">
    <property type="component" value="Unassembled WGS sequence"/>
</dbReference>
<dbReference type="GO" id="GO:0016493">
    <property type="term" value="F:C-C chemokine receptor activity"/>
    <property type="evidence" value="ECO:0007669"/>
    <property type="project" value="TreeGrafter"/>
</dbReference>
<keyword evidence="2" id="KW-1003">Cell membrane</keyword>
<accession>A0A553RE88</accession>
<comment type="subcellular location">
    <subcellularLocation>
        <location evidence="1">Cell membrane</location>
        <topology evidence="1">Multi-pass membrane protein</topology>
    </subcellularLocation>
</comment>
<keyword evidence="6 9" id="KW-0472">Membrane</keyword>
<dbReference type="InterPro" id="IPR000276">
    <property type="entry name" value="GPCR_Rhodpsn"/>
</dbReference>
<proteinExistence type="predicted"/>
<feature type="transmembrane region" description="Helical" evidence="9">
    <location>
        <begin position="43"/>
        <end position="62"/>
    </location>
</feature>
<dbReference type="EMBL" id="SRMA01024390">
    <property type="protein sequence ID" value="TRZ00499.1"/>
    <property type="molecule type" value="Genomic_DNA"/>
</dbReference>
<dbReference type="GO" id="GO:0006955">
    <property type="term" value="P:immune response"/>
    <property type="evidence" value="ECO:0007669"/>
    <property type="project" value="TreeGrafter"/>
</dbReference>
<organism evidence="11 12">
    <name type="scientific">Danionella cerebrum</name>
    <dbReference type="NCBI Taxonomy" id="2873325"/>
    <lineage>
        <taxon>Eukaryota</taxon>
        <taxon>Metazoa</taxon>
        <taxon>Chordata</taxon>
        <taxon>Craniata</taxon>
        <taxon>Vertebrata</taxon>
        <taxon>Euteleostomi</taxon>
        <taxon>Actinopterygii</taxon>
        <taxon>Neopterygii</taxon>
        <taxon>Teleostei</taxon>
        <taxon>Ostariophysi</taxon>
        <taxon>Cypriniformes</taxon>
        <taxon>Danionidae</taxon>
        <taxon>Danioninae</taxon>
        <taxon>Danionella</taxon>
    </lineage>
</organism>
<dbReference type="GO" id="GO:0019722">
    <property type="term" value="P:calcium-mediated signaling"/>
    <property type="evidence" value="ECO:0007669"/>
    <property type="project" value="TreeGrafter"/>
</dbReference>
<evidence type="ECO:0000313" key="12">
    <source>
        <dbReference type="Proteomes" id="UP000316079"/>
    </source>
</evidence>
<dbReference type="GO" id="GO:0060326">
    <property type="term" value="P:cell chemotaxis"/>
    <property type="evidence" value="ECO:0007669"/>
    <property type="project" value="TreeGrafter"/>
</dbReference>
<dbReference type="InterPro" id="IPR017452">
    <property type="entry name" value="GPCR_Rhodpsn_7TM"/>
</dbReference>
<dbReference type="GO" id="GO:0007204">
    <property type="term" value="P:positive regulation of cytosolic calcium ion concentration"/>
    <property type="evidence" value="ECO:0007669"/>
    <property type="project" value="TreeGrafter"/>
</dbReference>